<dbReference type="EMBL" id="VJZA01000007">
    <property type="protein sequence ID" value="TVT24311.1"/>
    <property type="molecule type" value="Genomic_DNA"/>
</dbReference>
<dbReference type="GO" id="GO:0005886">
    <property type="term" value="C:plasma membrane"/>
    <property type="evidence" value="ECO:0007669"/>
    <property type="project" value="UniProtKB-SubCell"/>
</dbReference>
<evidence type="ECO:0000256" key="7">
    <source>
        <dbReference type="ARBA" id="ARBA00023136"/>
    </source>
</evidence>
<feature type="transmembrane region" description="Helical" evidence="9">
    <location>
        <begin position="222"/>
        <end position="241"/>
    </location>
</feature>
<dbReference type="Pfam" id="PF02653">
    <property type="entry name" value="BPD_transp_2"/>
    <property type="match status" value="1"/>
</dbReference>
<dbReference type="PANTHER" id="PTHR32196">
    <property type="entry name" value="ABC TRANSPORTER PERMEASE PROTEIN YPHD-RELATED-RELATED"/>
    <property type="match status" value="1"/>
</dbReference>
<comment type="subcellular location">
    <subcellularLocation>
        <location evidence="1">Cell membrane</location>
        <topology evidence="1">Multi-pass membrane protein</topology>
    </subcellularLocation>
</comment>
<evidence type="ECO:0000256" key="5">
    <source>
        <dbReference type="ARBA" id="ARBA00022692"/>
    </source>
</evidence>
<evidence type="ECO:0000256" key="6">
    <source>
        <dbReference type="ARBA" id="ARBA00022989"/>
    </source>
</evidence>
<dbReference type="InterPro" id="IPR001851">
    <property type="entry name" value="ABC_transp_permease"/>
</dbReference>
<keyword evidence="2" id="KW-0813">Transport</keyword>
<evidence type="ECO:0000313" key="11">
    <source>
        <dbReference type="Proteomes" id="UP000318578"/>
    </source>
</evidence>
<feature type="transmembrane region" description="Helical" evidence="9">
    <location>
        <begin position="300"/>
        <end position="320"/>
    </location>
</feature>
<dbReference type="Proteomes" id="UP000318578">
    <property type="component" value="Unassembled WGS sequence"/>
</dbReference>
<accession>A0A558AJD2</accession>
<dbReference type="GO" id="GO:0022857">
    <property type="term" value="F:transmembrane transporter activity"/>
    <property type="evidence" value="ECO:0007669"/>
    <property type="project" value="InterPro"/>
</dbReference>
<keyword evidence="7 9" id="KW-0472">Membrane</keyword>
<evidence type="ECO:0000256" key="4">
    <source>
        <dbReference type="ARBA" id="ARBA00022519"/>
    </source>
</evidence>
<evidence type="ECO:0000256" key="3">
    <source>
        <dbReference type="ARBA" id="ARBA00022475"/>
    </source>
</evidence>
<keyword evidence="6 9" id="KW-1133">Transmembrane helix</keyword>
<evidence type="ECO:0000256" key="8">
    <source>
        <dbReference type="ARBA" id="ARBA00039381"/>
    </source>
</evidence>
<feature type="transmembrane region" description="Helical" evidence="9">
    <location>
        <begin position="275"/>
        <end position="294"/>
    </location>
</feature>
<feature type="transmembrane region" description="Helical" evidence="9">
    <location>
        <begin position="99"/>
        <end position="122"/>
    </location>
</feature>
<name>A0A558AJD2_9PSEU</name>
<comment type="caution">
    <text evidence="10">The sequence shown here is derived from an EMBL/GenBank/DDBJ whole genome shotgun (WGS) entry which is preliminary data.</text>
</comment>
<reference evidence="10 11" key="1">
    <citation type="submission" date="2019-07" db="EMBL/GenBank/DDBJ databases">
        <title>New species of Amycolatopsis and Streptomyces.</title>
        <authorList>
            <person name="Duangmal K."/>
            <person name="Teo W.F.A."/>
            <person name="Lipun K."/>
        </authorList>
    </citation>
    <scope>NUCLEOTIDE SEQUENCE [LARGE SCALE GENOMIC DNA]</scope>
    <source>
        <strain evidence="10 11">JCM 30562</strain>
    </source>
</reference>
<feature type="transmembrane region" description="Helical" evidence="9">
    <location>
        <begin position="20"/>
        <end position="42"/>
    </location>
</feature>
<keyword evidence="3" id="KW-1003">Cell membrane</keyword>
<gene>
    <name evidence="10" type="ORF">FNH06_07020</name>
</gene>
<dbReference type="RefSeq" id="WP_144635443.1">
    <property type="nucleotide sequence ID" value="NZ_BNAX01000016.1"/>
</dbReference>
<protein>
    <recommendedName>
        <fullName evidence="8">Autoinducer 2 import system permease protein LsrD</fullName>
    </recommendedName>
</protein>
<sequence>MTDSTTPSRNLRLPAWLGPWELMLAALVVLAFVLASVTNPYFATADNFAITAIGALGLCLMVVPMAWLMVAGEIDLSVASIFGLSAAIFGLTLRAGLPAWFAIILGVLAGAVAGLVNGLLVVDIGLPSLIVTIGTLGLYRGCAYILLGNEGISDLPHALTSFAQDTVPGTLVPYGFLVFLVLAVVAAVLLHRGAIGRKVLAIGSSAEVARFSGLAVRRIKRGLFLFSGTVAGVAGIAYSGYISTVRATNGTGLELVVIGIVLIGGVSMYGGRGSFAGVLLALVLVTILTSWMTLDDAETAVQYMVTGLLMVGAVVIPALAARIRAARGRRTGGRS</sequence>
<feature type="transmembrane region" description="Helical" evidence="9">
    <location>
        <begin position="129"/>
        <end position="147"/>
    </location>
</feature>
<evidence type="ECO:0000256" key="2">
    <source>
        <dbReference type="ARBA" id="ARBA00022448"/>
    </source>
</evidence>
<organism evidence="10 11">
    <name type="scientific">Amycolatopsis acidiphila</name>
    <dbReference type="NCBI Taxonomy" id="715473"/>
    <lineage>
        <taxon>Bacteria</taxon>
        <taxon>Bacillati</taxon>
        <taxon>Actinomycetota</taxon>
        <taxon>Actinomycetes</taxon>
        <taxon>Pseudonocardiales</taxon>
        <taxon>Pseudonocardiaceae</taxon>
        <taxon>Amycolatopsis</taxon>
    </lineage>
</organism>
<proteinExistence type="predicted"/>
<dbReference type="PANTHER" id="PTHR32196:SF71">
    <property type="entry name" value="AUTOINDUCER 2 IMPORT SYSTEM PERMEASE PROTEIN LSRD"/>
    <property type="match status" value="1"/>
</dbReference>
<dbReference type="OrthoDB" id="7947581at2"/>
<keyword evidence="4" id="KW-0997">Cell inner membrane</keyword>
<evidence type="ECO:0000313" key="10">
    <source>
        <dbReference type="EMBL" id="TVT24311.1"/>
    </source>
</evidence>
<feature type="transmembrane region" description="Helical" evidence="9">
    <location>
        <begin position="247"/>
        <end position="268"/>
    </location>
</feature>
<dbReference type="CDD" id="cd06579">
    <property type="entry name" value="TM_PBP1_transp_AraH_like"/>
    <property type="match status" value="1"/>
</dbReference>
<keyword evidence="11" id="KW-1185">Reference proteome</keyword>
<evidence type="ECO:0000256" key="9">
    <source>
        <dbReference type="SAM" id="Phobius"/>
    </source>
</evidence>
<feature type="transmembrane region" description="Helical" evidence="9">
    <location>
        <begin position="171"/>
        <end position="190"/>
    </location>
</feature>
<evidence type="ECO:0000256" key="1">
    <source>
        <dbReference type="ARBA" id="ARBA00004651"/>
    </source>
</evidence>
<keyword evidence="5 9" id="KW-0812">Transmembrane</keyword>
<feature type="transmembrane region" description="Helical" evidence="9">
    <location>
        <begin position="76"/>
        <end position="93"/>
    </location>
</feature>
<dbReference type="AlphaFoldDB" id="A0A558AJD2"/>
<feature type="transmembrane region" description="Helical" evidence="9">
    <location>
        <begin position="48"/>
        <end position="69"/>
    </location>
</feature>